<dbReference type="AlphaFoldDB" id="E4NNK9"/>
<name>E4NNK9_HALBP</name>
<dbReference type="GeneID" id="71765810"/>
<dbReference type="HOGENOM" id="CLU_1242993_0_0_2"/>
<organism evidence="1 2">
    <name type="scientific">Halogeometricum borinquense (strain ATCC 700274 / DSM 11551 / JCM 10706 / KCTC 4070 / PR3)</name>
    <dbReference type="NCBI Taxonomy" id="469382"/>
    <lineage>
        <taxon>Archaea</taxon>
        <taxon>Methanobacteriati</taxon>
        <taxon>Methanobacteriota</taxon>
        <taxon>Stenosarchaea group</taxon>
        <taxon>Halobacteria</taxon>
        <taxon>Halobacteriales</taxon>
        <taxon>Haloferacaceae</taxon>
        <taxon>Halogeometricum</taxon>
    </lineage>
</organism>
<evidence type="ECO:0000313" key="1">
    <source>
        <dbReference type="EMBL" id="ADQ66363.1"/>
    </source>
</evidence>
<proteinExistence type="predicted"/>
<gene>
    <name evidence="1" type="ordered locus">Hbor_07660</name>
</gene>
<accession>E4NNK9</accession>
<dbReference type="eggNOG" id="arCOG06319">
    <property type="taxonomic scope" value="Archaea"/>
</dbReference>
<sequence>MSLAPSKRGGNAAESTVHQLVDGLRYVPDSEAEHYDAEVVELLLPSADLPFVGICLLEVGVAVEIKSAMAVYGQAQRRGRFLIRQSKHIAQGVVEHIDSARSVVENTLEEAADDLVRAETFGDDDPWSRWLDHYVEDVEEGAGSGNRDVLEFGWKPSDRHDAKRLIRAGAMKWAEVAGEDMPRFAREFEVEMTLADNSRFNLDWRALKKLLPRNYSLTPSHG</sequence>
<dbReference type="EMBL" id="CP001690">
    <property type="protein sequence ID" value="ADQ66363.1"/>
    <property type="molecule type" value="Genomic_DNA"/>
</dbReference>
<dbReference type="KEGG" id="hbo:Hbor_07660"/>
<reference evidence="1 2" key="1">
    <citation type="journal article" date="2009" name="Stand. Genomic Sci.">
        <title>Complete genome sequence of Halogeometricum borinquense type strain (PR3).</title>
        <authorList>
            <person name="Malfatti S."/>
            <person name="Tindall B.J."/>
            <person name="Schneider S."/>
            <person name="Fahnrich R."/>
            <person name="Lapidus A."/>
            <person name="Labuttii K."/>
            <person name="Copeland A."/>
            <person name="Glavina Del Rio T."/>
            <person name="Nolan M."/>
            <person name="Chen F."/>
            <person name="Lucas S."/>
            <person name="Tice H."/>
            <person name="Cheng J.F."/>
            <person name="Bruce D."/>
            <person name="Goodwin L."/>
            <person name="Pitluck S."/>
            <person name="Anderson I."/>
            <person name="Pati A."/>
            <person name="Ivanova N."/>
            <person name="Mavromatis K."/>
            <person name="Chen A."/>
            <person name="Palaniappan K."/>
            <person name="D'haeseleer P."/>
            <person name="Goker M."/>
            <person name="Bristow J."/>
            <person name="Eisen J.A."/>
            <person name="Markowitz V."/>
            <person name="Hugenholtz P."/>
            <person name="Kyrpides N.C."/>
            <person name="Klenk H.P."/>
            <person name="Chain P."/>
        </authorList>
    </citation>
    <scope>NUCLEOTIDE SEQUENCE [LARGE SCALE GENOMIC DNA]</scope>
    <source>
        <strain evidence="2">ATCC 700274 / DSM 11551 / JCM 10706 / KCTC 4070 / PR3</strain>
    </source>
</reference>
<dbReference type="Proteomes" id="UP000006663">
    <property type="component" value="Chromosome"/>
</dbReference>
<dbReference type="InterPro" id="IPR058715">
    <property type="entry name" value="PDDEXK_nuclease-rel"/>
</dbReference>
<evidence type="ECO:0000313" key="2">
    <source>
        <dbReference type="Proteomes" id="UP000006663"/>
    </source>
</evidence>
<dbReference type="Pfam" id="PF25941">
    <property type="entry name" value="PDDEXK_16"/>
    <property type="match status" value="1"/>
</dbReference>
<keyword evidence="2" id="KW-1185">Reference proteome</keyword>
<protein>
    <submittedName>
        <fullName evidence="1">Uncharacterized protein</fullName>
    </submittedName>
</protein>
<dbReference type="RefSeq" id="WP_013440487.1">
    <property type="nucleotide sequence ID" value="NC_014729.1"/>
</dbReference>